<keyword evidence="1 6" id="KW-0645">Protease</keyword>
<feature type="binding site" evidence="6">
    <location>
        <position position="91"/>
    </location>
    <ligand>
        <name>Zn(2+)</name>
        <dbReference type="ChEBI" id="CHEBI:29105"/>
        <note>catalytic</note>
    </ligand>
</feature>
<comment type="cofactor">
    <cofactor evidence="6 7">
        <name>Zn(2+)</name>
        <dbReference type="ChEBI" id="CHEBI:29105"/>
    </cofactor>
    <text evidence="6 7">Binds 1 zinc ion per subunit.</text>
</comment>
<feature type="binding site" evidence="6">
    <location>
        <position position="95"/>
    </location>
    <ligand>
        <name>Zn(2+)</name>
        <dbReference type="ChEBI" id="CHEBI:29105"/>
        <note>catalytic</note>
    </ligand>
</feature>
<evidence type="ECO:0000256" key="6">
    <source>
        <dbReference type="PROSITE-ProRule" id="PRU01211"/>
    </source>
</evidence>
<dbReference type="EC" id="3.4.24.-" evidence="7"/>
<feature type="binding site" evidence="6">
    <location>
        <position position="101"/>
    </location>
    <ligand>
        <name>Zn(2+)</name>
        <dbReference type="ChEBI" id="CHEBI:29105"/>
        <note>catalytic</note>
    </ligand>
</feature>
<dbReference type="InterPro" id="IPR024079">
    <property type="entry name" value="MetalloPept_cat_dom_sf"/>
</dbReference>
<sequence length="199" mass="23212">MVTDGLMLPYRTCLMEFLENATELSTINDAIDLLSTVSCVRFTRRTSELHYLVITNKLGTECWADTGRQRRGPTYMNLPKRCTKRVGTVLHELLHVLGFLHQHTRPDRDQYLCVLYEHVRPHPIALYHYEIVRPWTDQAFPLPYDFASIMHYTPEMYSVAPGRLPTMVPRHPWSMVAIGHQARLTEYDVLAIQFLYCLC</sequence>
<reference evidence="9" key="2">
    <citation type="submission" date="2020-05" db="UniProtKB">
        <authorList>
            <consortium name="EnsemblMetazoa"/>
        </authorList>
    </citation>
    <scope>IDENTIFICATION</scope>
    <source>
        <strain evidence="9">Ngousso</strain>
    </source>
</reference>
<feature type="active site" evidence="6">
    <location>
        <position position="92"/>
    </location>
</feature>
<dbReference type="SMART" id="SM00235">
    <property type="entry name" value="ZnMc"/>
    <property type="match status" value="1"/>
</dbReference>
<evidence type="ECO:0000256" key="5">
    <source>
        <dbReference type="ARBA" id="ARBA00023049"/>
    </source>
</evidence>
<proteinExistence type="predicted"/>
<dbReference type="Gene3D" id="3.40.390.10">
    <property type="entry name" value="Collagenase (Catalytic Domain)"/>
    <property type="match status" value="1"/>
</dbReference>
<dbReference type="VEuPathDB" id="VectorBase:ACON2_038316"/>
<dbReference type="GO" id="GO:0004222">
    <property type="term" value="F:metalloendopeptidase activity"/>
    <property type="evidence" value="ECO:0007669"/>
    <property type="project" value="UniProtKB-UniRule"/>
</dbReference>
<dbReference type="AlphaFoldDB" id="A0A6E8VEX2"/>
<dbReference type="RefSeq" id="XP_049462881.1">
    <property type="nucleotide sequence ID" value="XM_049606924.1"/>
</dbReference>
<dbReference type="SUPFAM" id="SSF55486">
    <property type="entry name" value="Metalloproteases ('zincins'), catalytic domain"/>
    <property type="match status" value="1"/>
</dbReference>
<dbReference type="GO" id="GO:0008270">
    <property type="term" value="F:zinc ion binding"/>
    <property type="evidence" value="ECO:0007669"/>
    <property type="project" value="UniProtKB-UniRule"/>
</dbReference>
<dbReference type="PANTHER" id="PTHR10127:SF780">
    <property type="entry name" value="METALLOENDOPEPTIDASE"/>
    <property type="match status" value="1"/>
</dbReference>
<keyword evidence="4 6" id="KW-0862">Zinc</keyword>
<evidence type="ECO:0000256" key="4">
    <source>
        <dbReference type="ARBA" id="ARBA00022833"/>
    </source>
</evidence>
<protein>
    <recommendedName>
        <fullName evidence="7">Metalloendopeptidase</fullName>
        <ecNumber evidence="7">3.4.24.-</ecNumber>
    </recommendedName>
</protein>
<dbReference type="PROSITE" id="PS51864">
    <property type="entry name" value="ASTACIN"/>
    <property type="match status" value="1"/>
</dbReference>
<keyword evidence="3 6" id="KW-0378">Hydrolase</keyword>
<dbReference type="Proteomes" id="UP001105220">
    <property type="component" value="Unplaced"/>
</dbReference>
<name>A0A6E8VEX2_ANOCL</name>
<evidence type="ECO:0000256" key="3">
    <source>
        <dbReference type="ARBA" id="ARBA00022801"/>
    </source>
</evidence>
<dbReference type="VEuPathDB" id="VectorBase:ACON001931"/>
<feature type="domain" description="Peptidase M12A" evidence="8">
    <location>
        <begin position="1"/>
        <end position="199"/>
    </location>
</feature>
<evidence type="ECO:0000259" key="8">
    <source>
        <dbReference type="PROSITE" id="PS51864"/>
    </source>
</evidence>
<dbReference type="EnsemblMetazoa" id="ACON001931-RA">
    <property type="protein sequence ID" value="ACON001931-PA"/>
    <property type="gene ID" value="ACON001931"/>
</dbReference>
<dbReference type="PRINTS" id="PR00480">
    <property type="entry name" value="ASTACIN"/>
</dbReference>
<dbReference type="PANTHER" id="PTHR10127">
    <property type="entry name" value="DISCOIDIN, CUB, EGF, LAMININ , AND ZINC METALLOPROTEASE DOMAIN CONTAINING"/>
    <property type="match status" value="1"/>
</dbReference>
<keyword evidence="10" id="KW-1185">Reference proteome</keyword>
<reference key="1">
    <citation type="journal article" date="2019" name="Genes (Basel)">
        <title>A High-Quality De novo Genome Assembly from a Single Mosquito Using PacBio Sequencing.</title>
        <authorList>
            <person name="Kingan S.B."/>
            <person name="Heaton H."/>
            <person name="Cudini J."/>
            <person name="Lambert C.C."/>
            <person name="Baybayan P."/>
            <person name="Galvin B.D."/>
            <person name="Durbin R."/>
            <person name="Korlach J."/>
            <person name="Lawniczak M.K.N."/>
        </authorList>
    </citation>
    <scope>NUCLEOTIDE SEQUENCE [LARGE SCALE GENOMIC DNA]</scope>
    <source>
        <strain>Mali-NIH</strain>
    </source>
</reference>
<evidence type="ECO:0000256" key="7">
    <source>
        <dbReference type="RuleBase" id="RU361183"/>
    </source>
</evidence>
<dbReference type="VEuPathDB" id="VectorBase:ACMO_013031"/>
<keyword evidence="2 6" id="KW-0479">Metal-binding</keyword>
<organism evidence="9 10">
    <name type="scientific">Anopheles coluzzii</name>
    <name type="common">African malaria mosquito</name>
    <dbReference type="NCBI Taxonomy" id="1518534"/>
    <lineage>
        <taxon>Eukaryota</taxon>
        <taxon>Metazoa</taxon>
        <taxon>Ecdysozoa</taxon>
        <taxon>Arthropoda</taxon>
        <taxon>Hexapoda</taxon>
        <taxon>Insecta</taxon>
        <taxon>Pterygota</taxon>
        <taxon>Neoptera</taxon>
        <taxon>Endopterygota</taxon>
        <taxon>Diptera</taxon>
        <taxon>Nematocera</taxon>
        <taxon>Culicoidea</taxon>
        <taxon>Culicidae</taxon>
        <taxon>Anophelinae</taxon>
        <taxon>Anopheles</taxon>
    </lineage>
</organism>
<dbReference type="InterPro" id="IPR001506">
    <property type="entry name" value="Peptidase_M12A"/>
</dbReference>
<accession>A0A6E8VEX2</accession>
<dbReference type="GO" id="GO:0006508">
    <property type="term" value="P:proteolysis"/>
    <property type="evidence" value="ECO:0007669"/>
    <property type="project" value="UniProtKB-KW"/>
</dbReference>
<evidence type="ECO:0000313" key="9">
    <source>
        <dbReference type="EnsemblMetazoa" id="ACON001931-PA"/>
    </source>
</evidence>
<comment type="caution">
    <text evidence="6">Lacks conserved residue(s) required for the propagation of feature annotation.</text>
</comment>
<dbReference type="GeneID" id="120952455"/>
<keyword evidence="5 6" id="KW-0482">Metalloprotease</keyword>
<evidence type="ECO:0000256" key="2">
    <source>
        <dbReference type="ARBA" id="ARBA00022723"/>
    </source>
</evidence>
<dbReference type="Pfam" id="PF01400">
    <property type="entry name" value="Astacin"/>
    <property type="match status" value="1"/>
</dbReference>
<dbReference type="InterPro" id="IPR006026">
    <property type="entry name" value="Peptidase_Metallo"/>
</dbReference>
<evidence type="ECO:0000313" key="10">
    <source>
        <dbReference type="Proteomes" id="UP001105220"/>
    </source>
</evidence>
<evidence type="ECO:0000256" key="1">
    <source>
        <dbReference type="ARBA" id="ARBA00022670"/>
    </source>
</evidence>